<dbReference type="NCBIfam" id="TIGR00756">
    <property type="entry name" value="PPR"/>
    <property type="match status" value="2"/>
</dbReference>
<reference evidence="2" key="1">
    <citation type="submission" date="2023-03" db="EMBL/GenBank/DDBJ databases">
        <title>Chromosome-scale reference genome and RAD-based genetic map of yellow starthistle (Centaurea solstitialis) reveal putative structural variation and QTLs associated with invader traits.</title>
        <authorList>
            <person name="Reatini B."/>
            <person name="Cang F.A."/>
            <person name="Jiang Q."/>
            <person name="Mckibben M.T.W."/>
            <person name="Barker M.S."/>
            <person name="Rieseberg L.H."/>
            <person name="Dlugosch K.M."/>
        </authorList>
    </citation>
    <scope>NUCLEOTIDE SEQUENCE</scope>
    <source>
        <strain evidence="2">CAN-66</strain>
        <tissue evidence="2">Leaf</tissue>
    </source>
</reference>
<dbReference type="FunFam" id="1.25.40.10:FF:000427">
    <property type="entry name" value="Pentatricopeptide repeat-containing protein chloroplastic"/>
    <property type="match status" value="1"/>
</dbReference>
<dbReference type="FunFam" id="1.25.40.10:FF:000242">
    <property type="entry name" value="Pentatricopeptide repeat-containing protein"/>
    <property type="match status" value="1"/>
</dbReference>
<feature type="non-terminal residue" evidence="2">
    <location>
        <position position="534"/>
    </location>
</feature>
<dbReference type="InterPro" id="IPR046848">
    <property type="entry name" value="E_motif"/>
</dbReference>
<dbReference type="PANTHER" id="PTHR47926">
    <property type="entry name" value="PENTATRICOPEPTIDE REPEAT-CONTAINING PROTEIN"/>
    <property type="match status" value="1"/>
</dbReference>
<sequence length="534" mass="60672">MEMLINSSPLSSSIPLTHDSNHFQESKSSIIEKLESCKSLKELKQIHSYIIKTSPSSSHQTQQFLYTRIISISATASTPISDVTYIHSLFSKLENPTIDLYNAVIRSFNSGNDNHPLMGLFFYEDLLAKGLVADRFTYPYVLKACALLRDLNIGEQVHSHVVKTGFVLDLYVVNVLVRFYGKCGVLERARKVFDESPERDLVTWTTLIQGYVKTGFYEKGVEVFYEMCEAGVRADEMTMTVLISAAARLQDLSLGKKLHEYICDYKLNFDVYIGNALVDMYLKCGDAGLALEIFNEMPVKNVVSWNSMISGLVHQEKFKLALNLFKKMRKQGVKPDEFTLVGVLNCCSNLGALKESKWVHSYMDLYKKVATILSKCGWFTKSSHKKSTTGLLTEAEHFIQEKIVEPDGLVWGALLAACRVHGNVEIGERAKEKVDMMDEEKDGAYVLMANLFSSFYRFRDAVKLRKTMKQRKMKKVVGYSSIEVDGVAYEFRKGEKSNIKGEEIYMLLDVMRKHLKNGGELIYRNVFKLSPFII</sequence>
<protein>
    <recommendedName>
        <fullName evidence="4">Pentatricopeptide repeat-containing protein</fullName>
    </recommendedName>
</protein>
<dbReference type="InterPro" id="IPR011990">
    <property type="entry name" value="TPR-like_helical_dom_sf"/>
</dbReference>
<dbReference type="PANTHER" id="PTHR47926:SF347">
    <property type="entry name" value="PENTATRICOPEPTIDE REPEAT-CONTAINING PROTEIN"/>
    <property type="match status" value="1"/>
</dbReference>
<accession>A0AA38VYH8</accession>
<dbReference type="Pfam" id="PF01535">
    <property type="entry name" value="PPR"/>
    <property type="match status" value="1"/>
</dbReference>
<dbReference type="Pfam" id="PF13041">
    <property type="entry name" value="PPR_2"/>
    <property type="match status" value="2"/>
</dbReference>
<dbReference type="GO" id="GO:0009451">
    <property type="term" value="P:RNA modification"/>
    <property type="evidence" value="ECO:0007669"/>
    <property type="project" value="InterPro"/>
</dbReference>
<dbReference type="GO" id="GO:0003723">
    <property type="term" value="F:RNA binding"/>
    <property type="evidence" value="ECO:0007669"/>
    <property type="project" value="InterPro"/>
</dbReference>
<evidence type="ECO:0000313" key="3">
    <source>
        <dbReference type="Proteomes" id="UP001172457"/>
    </source>
</evidence>
<proteinExistence type="predicted"/>
<keyword evidence="3" id="KW-1185">Reference proteome</keyword>
<dbReference type="InterPro" id="IPR002885">
    <property type="entry name" value="PPR_rpt"/>
</dbReference>
<keyword evidence="1" id="KW-0677">Repeat</keyword>
<evidence type="ECO:0008006" key="4">
    <source>
        <dbReference type="Google" id="ProtNLM"/>
    </source>
</evidence>
<dbReference type="AlphaFoldDB" id="A0AA38VYH8"/>
<evidence type="ECO:0000313" key="2">
    <source>
        <dbReference type="EMBL" id="KAJ9542632.1"/>
    </source>
</evidence>
<evidence type="ECO:0000256" key="1">
    <source>
        <dbReference type="ARBA" id="ARBA00022737"/>
    </source>
</evidence>
<organism evidence="2 3">
    <name type="scientific">Centaurea solstitialis</name>
    <name type="common">yellow star-thistle</name>
    <dbReference type="NCBI Taxonomy" id="347529"/>
    <lineage>
        <taxon>Eukaryota</taxon>
        <taxon>Viridiplantae</taxon>
        <taxon>Streptophyta</taxon>
        <taxon>Embryophyta</taxon>
        <taxon>Tracheophyta</taxon>
        <taxon>Spermatophyta</taxon>
        <taxon>Magnoliopsida</taxon>
        <taxon>eudicotyledons</taxon>
        <taxon>Gunneridae</taxon>
        <taxon>Pentapetalae</taxon>
        <taxon>asterids</taxon>
        <taxon>campanulids</taxon>
        <taxon>Asterales</taxon>
        <taxon>Asteraceae</taxon>
        <taxon>Carduoideae</taxon>
        <taxon>Cardueae</taxon>
        <taxon>Centaureinae</taxon>
        <taxon>Centaurea</taxon>
    </lineage>
</organism>
<dbReference type="Proteomes" id="UP001172457">
    <property type="component" value="Chromosome 7"/>
</dbReference>
<dbReference type="Pfam" id="PF20431">
    <property type="entry name" value="E_motif"/>
    <property type="match status" value="1"/>
</dbReference>
<name>A0AA38VYH8_9ASTR</name>
<comment type="caution">
    <text evidence="2">The sequence shown here is derived from an EMBL/GenBank/DDBJ whole genome shotgun (WGS) entry which is preliminary data.</text>
</comment>
<dbReference type="EMBL" id="JARYMX010000007">
    <property type="protein sequence ID" value="KAJ9542632.1"/>
    <property type="molecule type" value="Genomic_DNA"/>
</dbReference>
<dbReference type="Gene3D" id="1.25.40.10">
    <property type="entry name" value="Tetratricopeptide repeat domain"/>
    <property type="match status" value="2"/>
</dbReference>
<gene>
    <name evidence="2" type="ORF">OSB04_029138</name>
</gene>
<dbReference type="InterPro" id="IPR046960">
    <property type="entry name" value="PPR_At4g14850-like_plant"/>
</dbReference>